<sequence length="58" mass="6214">MNRLLANVIDFTGSLSWCDAARPTRDQGPKSLGMPTVAYAHGFGRERHDTNPSGEGPG</sequence>
<organism evidence="2 3">
    <name type="scientific">Pelomonas cellulosilytica</name>
    <dbReference type="NCBI Taxonomy" id="2906762"/>
    <lineage>
        <taxon>Bacteria</taxon>
        <taxon>Pseudomonadati</taxon>
        <taxon>Pseudomonadota</taxon>
        <taxon>Betaproteobacteria</taxon>
        <taxon>Burkholderiales</taxon>
        <taxon>Sphaerotilaceae</taxon>
        <taxon>Roseateles</taxon>
    </lineage>
</organism>
<evidence type="ECO:0000256" key="1">
    <source>
        <dbReference type="SAM" id="MobiDB-lite"/>
    </source>
</evidence>
<dbReference type="EMBL" id="JAJTWU010000010">
    <property type="protein sequence ID" value="MCE4557445.1"/>
    <property type="molecule type" value="Genomic_DNA"/>
</dbReference>
<reference evidence="2 3" key="1">
    <citation type="submission" date="2021-12" db="EMBL/GenBank/DDBJ databases">
        <title>Genome seq of P8.</title>
        <authorList>
            <person name="Seo T."/>
        </authorList>
    </citation>
    <scope>NUCLEOTIDE SEQUENCE [LARGE SCALE GENOMIC DNA]</scope>
    <source>
        <strain evidence="2 3">P8</strain>
    </source>
</reference>
<evidence type="ECO:0000313" key="2">
    <source>
        <dbReference type="EMBL" id="MCE4557445.1"/>
    </source>
</evidence>
<name>A0ABS8Y534_9BURK</name>
<protein>
    <submittedName>
        <fullName evidence="2">Uncharacterized protein</fullName>
    </submittedName>
</protein>
<gene>
    <name evidence="2" type="ORF">LXT13_23910</name>
</gene>
<dbReference type="Proteomes" id="UP001200741">
    <property type="component" value="Unassembled WGS sequence"/>
</dbReference>
<accession>A0ABS8Y534</accession>
<feature type="region of interest" description="Disordered" evidence="1">
    <location>
        <begin position="23"/>
        <end position="58"/>
    </location>
</feature>
<keyword evidence="3" id="KW-1185">Reference proteome</keyword>
<evidence type="ECO:0000313" key="3">
    <source>
        <dbReference type="Proteomes" id="UP001200741"/>
    </source>
</evidence>
<comment type="caution">
    <text evidence="2">The sequence shown here is derived from an EMBL/GenBank/DDBJ whole genome shotgun (WGS) entry which is preliminary data.</text>
</comment>
<dbReference type="RefSeq" id="WP_233374825.1">
    <property type="nucleotide sequence ID" value="NZ_JAJTWU010000010.1"/>
</dbReference>
<proteinExistence type="predicted"/>